<comment type="caution">
    <text evidence="18">The sequence shown here is derived from an EMBL/GenBank/DDBJ whole genome shotgun (WGS) entry which is preliminary data.</text>
</comment>
<dbReference type="Proteomes" id="UP001258017">
    <property type="component" value="Unassembled WGS sequence"/>
</dbReference>
<dbReference type="FunFam" id="2.60.120.260:FF:000027">
    <property type="entry name" value="Beta-glucuronidase"/>
    <property type="match status" value="1"/>
</dbReference>
<evidence type="ECO:0000256" key="11">
    <source>
        <dbReference type="ARBA" id="ARBA00023295"/>
    </source>
</evidence>
<dbReference type="GO" id="GO:0005615">
    <property type="term" value="C:extracellular space"/>
    <property type="evidence" value="ECO:0007669"/>
    <property type="project" value="TreeGrafter"/>
</dbReference>
<dbReference type="InterPro" id="IPR006104">
    <property type="entry name" value="Glyco_hydro_2_N"/>
</dbReference>
<comment type="subunit">
    <text evidence="4 12">Homotetramer.</text>
</comment>
<dbReference type="EC" id="3.2.1.31" evidence="5 12"/>
<keyword evidence="9" id="KW-0325">Glycoprotein</keyword>
<keyword evidence="11 12" id="KW-0326">Glycosidase</keyword>
<reference evidence="18" key="2">
    <citation type="journal article" date="2023" name="Commun. Biol.">
        <title>Intrasexual cuticular hydrocarbon dimorphism in a wasp sheds light on hydrocarbon biosynthesis genes in Hymenoptera.</title>
        <authorList>
            <person name="Moris V.C."/>
            <person name="Podsiadlowski L."/>
            <person name="Martin S."/>
            <person name="Oeyen J.P."/>
            <person name="Donath A."/>
            <person name="Petersen M."/>
            <person name="Wilbrandt J."/>
            <person name="Misof B."/>
            <person name="Liedtke D."/>
            <person name="Thamm M."/>
            <person name="Scheiner R."/>
            <person name="Schmitt T."/>
            <person name="Niehuis O."/>
        </authorList>
    </citation>
    <scope>NUCLEOTIDE SEQUENCE</scope>
    <source>
        <strain evidence="18">GBR_01_08_01A</strain>
    </source>
</reference>
<dbReference type="InterPro" id="IPR006103">
    <property type="entry name" value="Glyco_hydro_2_cat"/>
</dbReference>
<dbReference type="NCBIfam" id="NF007538">
    <property type="entry name" value="PRK10150.1"/>
    <property type="match status" value="1"/>
</dbReference>
<dbReference type="GO" id="GO:0019391">
    <property type="term" value="P:glucuronoside catabolic process"/>
    <property type="evidence" value="ECO:0007669"/>
    <property type="project" value="TreeGrafter"/>
</dbReference>
<dbReference type="PRINTS" id="PR00132">
    <property type="entry name" value="GLHYDRLASE2"/>
</dbReference>
<evidence type="ECO:0000256" key="6">
    <source>
        <dbReference type="ARBA" id="ARBA00016205"/>
    </source>
</evidence>
<dbReference type="Pfam" id="PF02836">
    <property type="entry name" value="Glyco_hydro_2_C"/>
    <property type="match status" value="1"/>
</dbReference>
<name>A0AAD9RL88_9HYME</name>
<evidence type="ECO:0000256" key="10">
    <source>
        <dbReference type="ARBA" id="ARBA00023228"/>
    </source>
</evidence>
<dbReference type="InterPro" id="IPR036156">
    <property type="entry name" value="Beta-gal/glucu_dom_sf"/>
</dbReference>
<dbReference type="InterPro" id="IPR017853">
    <property type="entry name" value="GH"/>
</dbReference>
<keyword evidence="8 12" id="KW-0378">Hydrolase</keyword>
<feature type="domain" description="Glycoside hydrolase family 2 immunoglobulin-like beta-sandwich" evidence="15">
    <location>
        <begin position="242"/>
        <end position="345"/>
    </location>
</feature>
<dbReference type="Gene3D" id="2.60.120.260">
    <property type="entry name" value="Galactose-binding domain-like"/>
    <property type="match status" value="1"/>
</dbReference>
<gene>
    <name evidence="18" type="ORF">KPH14_002236</name>
</gene>
<dbReference type="GO" id="GO:0030246">
    <property type="term" value="F:carbohydrate binding"/>
    <property type="evidence" value="ECO:0007669"/>
    <property type="project" value="TreeGrafter"/>
</dbReference>
<evidence type="ECO:0000259" key="16">
    <source>
        <dbReference type="Pfam" id="PF02836"/>
    </source>
</evidence>
<dbReference type="PANTHER" id="PTHR10066:SF67">
    <property type="entry name" value="BETA-GLUCURONIDASE"/>
    <property type="match status" value="1"/>
</dbReference>
<dbReference type="PROSITE" id="PS00719">
    <property type="entry name" value="GLYCOSYL_HYDROL_F2_1"/>
    <property type="match status" value="1"/>
</dbReference>
<dbReference type="FunFam" id="3.20.20.80:FF:000029">
    <property type="entry name" value="Beta-glucuronidase"/>
    <property type="match status" value="1"/>
</dbReference>
<feature type="region of interest" description="Disordered" evidence="13">
    <location>
        <begin position="31"/>
        <end position="51"/>
    </location>
</feature>
<dbReference type="SUPFAM" id="SSF49303">
    <property type="entry name" value="beta-Galactosidase/glucuronidase domain"/>
    <property type="match status" value="1"/>
</dbReference>
<dbReference type="AlphaFoldDB" id="A0AAD9RL88"/>
<dbReference type="Gene3D" id="2.60.40.10">
    <property type="entry name" value="Immunoglobulins"/>
    <property type="match status" value="1"/>
</dbReference>
<dbReference type="InterPro" id="IPR006101">
    <property type="entry name" value="Glyco_hydro_2"/>
</dbReference>
<comment type="subcellular location">
    <subcellularLocation>
        <location evidence="2">Lysosome</location>
    </subcellularLocation>
</comment>
<dbReference type="Gene3D" id="3.20.20.80">
    <property type="entry name" value="Glycosidases"/>
    <property type="match status" value="1"/>
</dbReference>
<feature type="domain" description="Glycoside hydrolase family 2 catalytic" evidence="16">
    <location>
        <begin position="350"/>
        <end position="645"/>
    </location>
</feature>
<dbReference type="EMBL" id="JAIFRP010000038">
    <property type="protein sequence ID" value="KAK2581757.1"/>
    <property type="molecule type" value="Genomic_DNA"/>
</dbReference>
<dbReference type="SUPFAM" id="SSF51445">
    <property type="entry name" value="(Trans)glycosidases"/>
    <property type="match status" value="1"/>
</dbReference>
<keyword evidence="7 14" id="KW-0732">Signal</keyword>
<dbReference type="InterPro" id="IPR013783">
    <property type="entry name" value="Ig-like_fold"/>
</dbReference>
<dbReference type="GO" id="GO:0004566">
    <property type="term" value="F:beta-glucuronidase activity"/>
    <property type="evidence" value="ECO:0007669"/>
    <property type="project" value="UniProtKB-EC"/>
</dbReference>
<dbReference type="InterPro" id="IPR023232">
    <property type="entry name" value="Glyco_hydro_2_AS"/>
</dbReference>
<feature type="signal peptide" evidence="14">
    <location>
        <begin position="1"/>
        <end position="19"/>
    </location>
</feature>
<comment type="similarity">
    <text evidence="3 12">Belongs to the glycosyl hydrolase 2 family.</text>
</comment>
<evidence type="ECO:0000313" key="19">
    <source>
        <dbReference type="Proteomes" id="UP001258017"/>
    </source>
</evidence>
<dbReference type="SUPFAM" id="SSF49785">
    <property type="entry name" value="Galactose-binding domain-like"/>
    <property type="match status" value="1"/>
</dbReference>
<dbReference type="Pfam" id="PF00703">
    <property type="entry name" value="Glyco_hydro_2"/>
    <property type="match status" value="1"/>
</dbReference>
<comment type="function">
    <text evidence="1 12">Plays an important role in the degradation of dermatan and keratan sulfates.</text>
</comment>
<comment type="catalytic activity">
    <reaction evidence="12">
        <text>a beta-D-glucuronoside + H2O = D-glucuronate + an alcohol</text>
        <dbReference type="Rhea" id="RHEA:17633"/>
        <dbReference type="ChEBI" id="CHEBI:15377"/>
        <dbReference type="ChEBI" id="CHEBI:30879"/>
        <dbReference type="ChEBI" id="CHEBI:58720"/>
        <dbReference type="ChEBI" id="CHEBI:83411"/>
        <dbReference type="EC" id="3.2.1.31"/>
    </reaction>
</comment>
<evidence type="ECO:0000256" key="12">
    <source>
        <dbReference type="RuleBase" id="RU361154"/>
    </source>
</evidence>
<dbReference type="InterPro" id="IPR008979">
    <property type="entry name" value="Galactose-bd-like_sf"/>
</dbReference>
<comment type="activity regulation">
    <text evidence="12">Inhibited by L-aspartic acid.</text>
</comment>
<reference evidence="18" key="1">
    <citation type="submission" date="2021-08" db="EMBL/GenBank/DDBJ databases">
        <authorList>
            <person name="Misof B."/>
            <person name="Oliver O."/>
            <person name="Podsiadlowski L."/>
            <person name="Donath A."/>
            <person name="Peters R."/>
            <person name="Mayer C."/>
            <person name="Rust J."/>
            <person name="Gunkel S."/>
            <person name="Lesny P."/>
            <person name="Martin S."/>
            <person name="Oeyen J.P."/>
            <person name="Petersen M."/>
            <person name="Panagiotis P."/>
            <person name="Wilbrandt J."/>
            <person name="Tanja T."/>
        </authorList>
    </citation>
    <scope>NUCLEOTIDE SEQUENCE</scope>
    <source>
        <strain evidence="18">GBR_01_08_01A</strain>
        <tissue evidence="18">Thorax + abdomen</tissue>
    </source>
</reference>
<feature type="chain" id="PRO_5041953581" description="Beta-glucuronidase" evidence="14">
    <location>
        <begin position="20"/>
        <end position="672"/>
    </location>
</feature>
<organism evidence="18 19">
    <name type="scientific">Odynerus spinipes</name>
    <dbReference type="NCBI Taxonomy" id="1348599"/>
    <lineage>
        <taxon>Eukaryota</taxon>
        <taxon>Metazoa</taxon>
        <taxon>Ecdysozoa</taxon>
        <taxon>Arthropoda</taxon>
        <taxon>Hexapoda</taxon>
        <taxon>Insecta</taxon>
        <taxon>Pterygota</taxon>
        <taxon>Neoptera</taxon>
        <taxon>Endopterygota</taxon>
        <taxon>Hymenoptera</taxon>
        <taxon>Apocrita</taxon>
        <taxon>Aculeata</taxon>
        <taxon>Vespoidea</taxon>
        <taxon>Vespidae</taxon>
        <taxon>Eumeninae</taxon>
        <taxon>Odynerus</taxon>
    </lineage>
</organism>
<dbReference type="InterPro" id="IPR023230">
    <property type="entry name" value="Glyco_hydro_2_CS"/>
</dbReference>
<dbReference type="PANTHER" id="PTHR10066">
    <property type="entry name" value="BETA-GLUCURONIDASE"/>
    <property type="match status" value="1"/>
</dbReference>
<dbReference type="PROSITE" id="PS00608">
    <property type="entry name" value="GLYCOSYL_HYDROL_F2_2"/>
    <property type="match status" value="1"/>
</dbReference>
<evidence type="ECO:0000256" key="4">
    <source>
        <dbReference type="ARBA" id="ARBA00011881"/>
    </source>
</evidence>
<evidence type="ECO:0000313" key="18">
    <source>
        <dbReference type="EMBL" id="KAK2581757.1"/>
    </source>
</evidence>
<dbReference type="GO" id="GO:0005975">
    <property type="term" value="P:carbohydrate metabolic process"/>
    <property type="evidence" value="ECO:0007669"/>
    <property type="project" value="InterPro"/>
</dbReference>
<evidence type="ECO:0000259" key="15">
    <source>
        <dbReference type="Pfam" id="PF00703"/>
    </source>
</evidence>
<evidence type="ECO:0000256" key="5">
    <source>
        <dbReference type="ARBA" id="ARBA00012761"/>
    </source>
</evidence>
<feature type="domain" description="Glycosyl hydrolases family 2 sugar binding" evidence="17">
    <location>
        <begin position="63"/>
        <end position="239"/>
    </location>
</feature>
<dbReference type="FunFam" id="2.60.40.10:FF:000628">
    <property type="entry name" value="Beta-glucuronidase"/>
    <property type="match status" value="1"/>
</dbReference>
<evidence type="ECO:0000256" key="3">
    <source>
        <dbReference type="ARBA" id="ARBA00007401"/>
    </source>
</evidence>
<keyword evidence="19" id="KW-1185">Reference proteome</keyword>
<evidence type="ECO:0000259" key="17">
    <source>
        <dbReference type="Pfam" id="PF02837"/>
    </source>
</evidence>
<dbReference type="Pfam" id="PF02837">
    <property type="entry name" value="Glyco_hydro_2_N"/>
    <property type="match status" value="1"/>
</dbReference>
<evidence type="ECO:0000256" key="9">
    <source>
        <dbReference type="ARBA" id="ARBA00023180"/>
    </source>
</evidence>
<accession>A0AAD9RL88</accession>
<protein>
    <recommendedName>
        <fullName evidence="6 12">Beta-glucuronidase</fullName>
        <ecNumber evidence="5 12">3.2.1.31</ecNumber>
    </recommendedName>
</protein>
<dbReference type="InterPro" id="IPR006102">
    <property type="entry name" value="Ig-like_GH2"/>
</dbReference>
<evidence type="ECO:0000256" key="7">
    <source>
        <dbReference type="ARBA" id="ARBA00022729"/>
    </source>
</evidence>
<evidence type="ECO:0000256" key="13">
    <source>
        <dbReference type="SAM" id="MobiDB-lite"/>
    </source>
</evidence>
<keyword evidence="10 12" id="KW-0458">Lysosome</keyword>
<sequence>MARNTMWLAIVLLAGMTSASEFGTEFELPEVPEEPPVLPQERTEPVPLPGLLYPRESESRDVRSLDGMWDFIASPPDDVLKGYRESWYSDSLSKAGKVIQMPVPSSYNDITTSSELRDHVGAVWYERTFFVPKSWQNQRVFVRFGSVNYLAQVWVNNDLAAEHEMGHLPFEAEISDYVVFGGKNRITVAVDNTLLPNSVPQGKIFDVLTDNGTKHVQSYTFDFFNYAGIHRPVQLYTKPRVYIEDITVRTGVVGDMGIVKYTIQPAGLNQGEIPLCTVTLHDAEDVLAVKELGYTISGTLKVPKAKLWWPRGMDPQPGYLYTLEVRLSVPNDTTTDVYRLPIGIRTVSWTNTSLLVNNKPVYMRGFGKHEDSFIRGRGFDAVTMTRDYELLQWVGANAFRTSHYPYSDEVLDMADRLGFMIIDECPSVDTEDYTPTLLLRHKTSLSELVRRDKNHPSVIMWSLANEPRTQLLGTDKYFKQIVDHTKALDPTRPVTIALARSVLEDKAGQYLDVISFNRYNSWYVNAGRLDMIIDRVFIEAEAWHKKYDKPVLMSEYGADTMPGQHELPSYIWSEEYQTGVLSKHFEAFDRLRKEGFFIGEFIWNFADFRTAQTYYRVGGNKKGIFTRDRQPKKAAFHVRKRYHALETEIDGTQSPQDLESYISSYYSSHTEL</sequence>
<proteinExistence type="inferred from homology"/>
<evidence type="ECO:0000256" key="1">
    <source>
        <dbReference type="ARBA" id="ARBA00003025"/>
    </source>
</evidence>
<evidence type="ECO:0000256" key="14">
    <source>
        <dbReference type="SAM" id="SignalP"/>
    </source>
</evidence>
<evidence type="ECO:0000256" key="2">
    <source>
        <dbReference type="ARBA" id="ARBA00004371"/>
    </source>
</evidence>
<dbReference type="GO" id="GO:0005764">
    <property type="term" value="C:lysosome"/>
    <property type="evidence" value="ECO:0007669"/>
    <property type="project" value="UniProtKB-SubCell"/>
</dbReference>
<evidence type="ECO:0000256" key="8">
    <source>
        <dbReference type="ARBA" id="ARBA00022801"/>
    </source>
</evidence>